<proteinExistence type="predicted"/>
<comment type="caution">
    <text evidence="1">The sequence shown here is derived from an EMBL/GenBank/DDBJ whole genome shotgun (WGS) entry which is preliminary data.</text>
</comment>
<dbReference type="GO" id="GO:0051301">
    <property type="term" value="P:cell division"/>
    <property type="evidence" value="ECO:0007669"/>
    <property type="project" value="UniProtKB-KW"/>
</dbReference>
<organism evidence="1 2">
    <name type="scientific">Gossypium australe</name>
    <dbReference type="NCBI Taxonomy" id="47621"/>
    <lineage>
        <taxon>Eukaryota</taxon>
        <taxon>Viridiplantae</taxon>
        <taxon>Streptophyta</taxon>
        <taxon>Embryophyta</taxon>
        <taxon>Tracheophyta</taxon>
        <taxon>Spermatophyta</taxon>
        <taxon>Magnoliopsida</taxon>
        <taxon>eudicotyledons</taxon>
        <taxon>Gunneridae</taxon>
        <taxon>Pentapetalae</taxon>
        <taxon>rosids</taxon>
        <taxon>malvids</taxon>
        <taxon>Malvales</taxon>
        <taxon>Malvaceae</taxon>
        <taxon>Malvoideae</taxon>
        <taxon>Gossypium</taxon>
    </lineage>
</organism>
<dbReference type="OrthoDB" id="10557355at2759"/>
<dbReference type="EMBL" id="SMMG02000006">
    <property type="protein sequence ID" value="KAA3469294.1"/>
    <property type="molecule type" value="Genomic_DNA"/>
</dbReference>
<sequence>MRILPGFSGQRADLRHLNDVVLAFKEKHSQKPSPPLTKFIIRLLGNAPHAPHAPSPTAVQRQSTRVSAMVWDSRADYGWIGTDCGVGRLLATQWKPRVWVFKSGSEGVFRPGLNWVPTAAPLCSLSCNEDRAKTIKGPNLPSLAES</sequence>
<accession>A0A5B6VJS0</accession>
<keyword evidence="1" id="KW-0132">Cell division</keyword>
<evidence type="ECO:0000313" key="1">
    <source>
        <dbReference type="EMBL" id="KAA3469294.1"/>
    </source>
</evidence>
<keyword evidence="1" id="KW-0131">Cell cycle</keyword>
<reference evidence="2" key="1">
    <citation type="journal article" date="2019" name="Plant Biotechnol. J.">
        <title>Genome sequencing of the Australian wild diploid species Gossypium australe highlights disease resistance and delayed gland morphogenesis.</title>
        <authorList>
            <person name="Cai Y."/>
            <person name="Cai X."/>
            <person name="Wang Q."/>
            <person name="Wang P."/>
            <person name="Zhang Y."/>
            <person name="Cai C."/>
            <person name="Xu Y."/>
            <person name="Wang K."/>
            <person name="Zhou Z."/>
            <person name="Wang C."/>
            <person name="Geng S."/>
            <person name="Li B."/>
            <person name="Dong Q."/>
            <person name="Hou Y."/>
            <person name="Wang H."/>
            <person name="Ai P."/>
            <person name="Liu Z."/>
            <person name="Yi F."/>
            <person name="Sun M."/>
            <person name="An G."/>
            <person name="Cheng J."/>
            <person name="Zhang Y."/>
            <person name="Shi Q."/>
            <person name="Xie Y."/>
            <person name="Shi X."/>
            <person name="Chang Y."/>
            <person name="Huang F."/>
            <person name="Chen Y."/>
            <person name="Hong S."/>
            <person name="Mi L."/>
            <person name="Sun Q."/>
            <person name="Zhang L."/>
            <person name="Zhou B."/>
            <person name="Peng R."/>
            <person name="Zhang X."/>
            <person name="Liu F."/>
        </authorList>
    </citation>
    <scope>NUCLEOTIDE SEQUENCE [LARGE SCALE GENOMIC DNA]</scope>
    <source>
        <strain evidence="2">cv. PA1801</strain>
    </source>
</reference>
<gene>
    <name evidence="1" type="ORF">EPI10_015094</name>
</gene>
<evidence type="ECO:0000313" key="2">
    <source>
        <dbReference type="Proteomes" id="UP000325315"/>
    </source>
</evidence>
<name>A0A5B6VJS0_9ROSI</name>
<keyword evidence="2" id="KW-1185">Reference proteome</keyword>
<protein>
    <submittedName>
        <fullName evidence="1">Cell division FtsZ</fullName>
    </submittedName>
</protein>
<dbReference type="AlphaFoldDB" id="A0A5B6VJS0"/>
<dbReference type="Proteomes" id="UP000325315">
    <property type="component" value="Unassembled WGS sequence"/>
</dbReference>